<dbReference type="EMBL" id="VSSQ01050254">
    <property type="protein sequence ID" value="MPN04334.1"/>
    <property type="molecule type" value="Genomic_DNA"/>
</dbReference>
<name>A0A645EV20_9ZZZZ</name>
<reference evidence="1" key="1">
    <citation type="submission" date="2019-08" db="EMBL/GenBank/DDBJ databases">
        <authorList>
            <person name="Kucharzyk K."/>
            <person name="Murdoch R.W."/>
            <person name="Higgins S."/>
            <person name="Loffler F."/>
        </authorList>
    </citation>
    <scope>NUCLEOTIDE SEQUENCE</scope>
</reference>
<evidence type="ECO:0000313" key="1">
    <source>
        <dbReference type="EMBL" id="MPN04334.1"/>
    </source>
</evidence>
<protein>
    <submittedName>
        <fullName evidence="1">Uncharacterized protein</fullName>
    </submittedName>
</protein>
<organism evidence="1">
    <name type="scientific">bioreactor metagenome</name>
    <dbReference type="NCBI Taxonomy" id="1076179"/>
    <lineage>
        <taxon>unclassified sequences</taxon>
        <taxon>metagenomes</taxon>
        <taxon>ecological metagenomes</taxon>
    </lineage>
</organism>
<gene>
    <name evidence="1" type="ORF">SDC9_151571</name>
</gene>
<comment type="caution">
    <text evidence="1">The sequence shown here is derived from an EMBL/GenBank/DDBJ whole genome shotgun (WGS) entry which is preliminary data.</text>
</comment>
<proteinExistence type="predicted"/>
<accession>A0A645EV20</accession>
<sequence>MILPLLLDGLQNFPDAGNVAGFQGGEGLAHVTQLQPLADVQHFGNRAVLFAGGGEDDVLKNRIEAELHQDRSPAGLSGYHAQQFHGLDGFSHHIAADLQHIGQGLFRRQQIAGLKIILQDVRAYLPKHPGVQLFPNFLVHAGLRALI</sequence>
<dbReference type="AlphaFoldDB" id="A0A645EV20"/>